<dbReference type="EMBL" id="CABFNP030001362">
    <property type="protein sequence ID" value="CAI6101426.1"/>
    <property type="molecule type" value="Genomic_DNA"/>
</dbReference>
<feature type="non-terminal residue" evidence="1">
    <location>
        <position position="92"/>
    </location>
</feature>
<organism evidence="1 2">
    <name type="scientific">Clonostachys chloroleuca</name>
    <dbReference type="NCBI Taxonomy" id="1926264"/>
    <lineage>
        <taxon>Eukaryota</taxon>
        <taxon>Fungi</taxon>
        <taxon>Dikarya</taxon>
        <taxon>Ascomycota</taxon>
        <taxon>Pezizomycotina</taxon>
        <taxon>Sordariomycetes</taxon>
        <taxon>Hypocreomycetidae</taxon>
        <taxon>Hypocreales</taxon>
        <taxon>Bionectriaceae</taxon>
        <taxon>Clonostachys</taxon>
    </lineage>
</organism>
<sequence>MGQFNLESRDLEGWTLAHASWYGHTAVVSCLAGLEDVEQDVTDSTGKTLRMAAQYNEDRIMLALLGSFGLRIDEPLPLTLKDFLHIVRFVLR</sequence>
<name>A0AA35VEQ8_9HYPO</name>
<dbReference type="InterPro" id="IPR036770">
    <property type="entry name" value="Ankyrin_rpt-contain_sf"/>
</dbReference>
<dbReference type="AlphaFoldDB" id="A0AA35VEQ8"/>
<evidence type="ECO:0000313" key="2">
    <source>
        <dbReference type="Proteomes" id="UP001160390"/>
    </source>
</evidence>
<keyword evidence="2" id="KW-1185">Reference proteome</keyword>
<dbReference type="Proteomes" id="UP001160390">
    <property type="component" value="Unassembled WGS sequence"/>
</dbReference>
<protein>
    <submittedName>
        <fullName evidence="1">Uncharacterized protein</fullName>
    </submittedName>
</protein>
<dbReference type="SUPFAM" id="SSF48403">
    <property type="entry name" value="Ankyrin repeat"/>
    <property type="match status" value="1"/>
</dbReference>
<proteinExistence type="predicted"/>
<accession>A0AA35VEQ8</accession>
<evidence type="ECO:0000313" key="1">
    <source>
        <dbReference type="EMBL" id="CAI6101426.1"/>
    </source>
</evidence>
<reference evidence="1" key="1">
    <citation type="submission" date="2023-01" db="EMBL/GenBank/DDBJ databases">
        <authorList>
            <person name="Piombo E."/>
        </authorList>
    </citation>
    <scope>NUCLEOTIDE SEQUENCE</scope>
</reference>
<gene>
    <name evidence="1" type="ORF">CCHLO57077_00018496</name>
</gene>
<comment type="caution">
    <text evidence="1">The sequence shown here is derived from an EMBL/GenBank/DDBJ whole genome shotgun (WGS) entry which is preliminary data.</text>
</comment>